<feature type="transmembrane region" description="Helical" evidence="8">
    <location>
        <begin position="270"/>
        <end position="285"/>
    </location>
</feature>
<dbReference type="GO" id="GO:0016020">
    <property type="term" value="C:membrane"/>
    <property type="evidence" value="ECO:0007669"/>
    <property type="project" value="UniProtKB-SubCell"/>
</dbReference>
<accession>A0A075IDJ7</accession>
<dbReference type="GO" id="GO:0006672">
    <property type="term" value="P:ceramide metabolic process"/>
    <property type="evidence" value="ECO:0007669"/>
    <property type="project" value="InterPro"/>
</dbReference>
<evidence type="ECO:0000256" key="3">
    <source>
        <dbReference type="ARBA" id="ARBA00022801"/>
    </source>
</evidence>
<keyword evidence="7" id="KW-0862">Zinc</keyword>
<proteinExistence type="predicted"/>
<keyword evidence="2 8" id="KW-0812">Transmembrane</keyword>
<evidence type="ECO:0000313" key="9">
    <source>
        <dbReference type="EMBL" id="AIF24957.1"/>
    </source>
</evidence>
<comment type="subcellular location">
    <subcellularLocation>
        <location evidence="1">Membrane</location>
        <topology evidence="1">Multi-pass membrane protein</topology>
    </subcellularLocation>
</comment>
<dbReference type="Pfam" id="PF05875">
    <property type="entry name" value="Ceramidase"/>
    <property type="match status" value="1"/>
</dbReference>
<keyword evidence="4 8" id="KW-1133">Transmembrane helix</keyword>
<feature type="binding site" evidence="7">
    <location>
        <position position="308"/>
    </location>
    <ligand>
        <name>Zn(2+)</name>
        <dbReference type="ChEBI" id="CHEBI:29105"/>
        <note>catalytic</note>
    </ligand>
</feature>
<organism evidence="9">
    <name type="scientific">uncultured marine group II/III euryarchaeote SAT1000_41_C12</name>
    <dbReference type="NCBI Taxonomy" id="1456583"/>
    <lineage>
        <taxon>Archaea</taxon>
        <taxon>Methanobacteriati</taxon>
        <taxon>Methanobacteriota</taxon>
        <taxon>environmental samples</taxon>
    </lineage>
</organism>
<feature type="transmembrane region" description="Helical" evidence="8">
    <location>
        <begin position="174"/>
        <end position="199"/>
    </location>
</feature>
<feature type="transmembrane region" description="Helical" evidence="8">
    <location>
        <begin position="211"/>
        <end position="230"/>
    </location>
</feature>
<dbReference type="GO" id="GO:0046872">
    <property type="term" value="F:metal ion binding"/>
    <property type="evidence" value="ECO:0007669"/>
    <property type="project" value="UniProtKB-KW"/>
</dbReference>
<feature type="binding site" evidence="7">
    <location>
        <position position="127"/>
    </location>
    <ligand>
        <name>Zn(2+)</name>
        <dbReference type="ChEBI" id="CHEBI:29105"/>
        <note>catalytic</note>
    </ligand>
</feature>
<name>A0A075IDJ7_9EURY</name>
<feature type="transmembrane region" description="Helical" evidence="8">
    <location>
        <begin position="305"/>
        <end position="322"/>
    </location>
</feature>
<sequence>MQGLRACQEDEDSLIDNEYIKERKEFFAVLTGIVFIFLAYILIYALNDWSWTNTSASGFCEKVQDGWIREPANTISNLAFIFVGLYILWLAQYDSIEGDPSLSNRSWFLIMYAISCTAVGVGSFAMHGFNTDWGGWLDLTGMMMYITIPVFYNFSRFLKWTEKEFCMYYLGTNVILSILDWQFNVGIFVWGFSIGIWLAQETAIKYQKHPIIIFLVPTVIVLALFLSSNPGNTPIDFVKKEYEAIILWALLALFLHKMDEIKFERTHSPYFWGGFGAYLLATLIWEPSSTGGPLCDPDTLFQGHALWHILGAVAMWCFYKYFRTEIDRA</sequence>
<feature type="binding site" evidence="7">
    <location>
        <position position="304"/>
    </location>
    <ligand>
        <name>Zn(2+)</name>
        <dbReference type="ChEBI" id="CHEBI:29105"/>
        <note>catalytic</note>
    </ligand>
</feature>
<keyword evidence="5 8" id="KW-0472">Membrane</keyword>
<keyword evidence="6" id="KW-0106">Calcium</keyword>
<dbReference type="EMBL" id="KF901277">
    <property type="protein sequence ID" value="AIF24957.1"/>
    <property type="molecule type" value="Genomic_DNA"/>
</dbReference>
<dbReference type="AlphaFoldDB" id="A0A075IDJ7"/>
<feature type="transmembrane region" description="Helical" evidence="8">
    <location>
        <begin position="136"/>
        <end position="154"/>
    </location>
</feature>
<evidence type="ECO:0000256" key="7">
    <source>
        <dbReference type="PIRSR" id="PIRSR608901-2"/>
    </source>
</evidence>
<feature type="transmembrane region" description="Helical" evidence="8">
    <location>
        <begin position="26"/>
        <end position="46"/>
    </location>
</feature>
<evidence type="ECO:0000256" key="4">
    <source>
        <dbReference type="ARBA" id="ARBA00022989"/>
    </source>
</evidence>
<protein>
    <recommendedName>
        <fullName evidence="10">Ceramidase</fullName>
    </recommendedName>
</protein>
<reference evidence="9" key="1">
    <citation type="journal article" date="2014" name="Genome Biol. Evol.">
        <title>Pangenome evidence for extensive interdomain horizontal transfer affecting lineage core and shell genes in uncultured planktonic thaumarchaeota and euryarchaeota.</title>
        <authorList>
            <person name="Deschamps P."/>
            <person name="Zivanovic Y."/>
            <person name="Moreira D."/>
            <person name="Rodriguez-Valera F."/>
            <person name="Lopez-Garcia P."/>
        </authorList>
    </citation>
    <scope>NUCLEOTIDE SEQUENCE</scope>
</reference>
<feature type="binding site" evidence="6">
    <location>
        <position position="70"/>
    </location>
    <ligand>
        <name>Ca(2+)</name>
        <dbReference type="ChEBI" id="CHEBI:29108"/>
    </ligand>
</feature>
<dbReference type="InterPro" id="IPR008901">
    <property type="entry name" value="ACER"/>
</dbReference>
<evidence type="ECO:0008006" key="10">
    <source>
        <dbReference type="Google" id="ProtNLM"/>
    </source>
</evidence>
<feature type="transmembrane region" description="Helical" evidence="8">
    <location>
        <begin position="67"/>
        <end position="89"/>
    </location>
</feature>
<evidence type="ECO:0000256" key="2">
    <source>
        <dbReference type="ARBA" id="ARBA00022692"/>
    </source>
</evidence>
<feature type="transmembrane region" description="Helical" evidence="8">
    <location>
        <begin position="109"/>
        <end position="129"/>
    </location>
</feature>
<dbReference type="GO" id="GO:0016811">
    <property type="term" value="F:hydrolase activity, acting on carbon-nitrogen (but not peptide) bonds, in linear amides"/>
    <property type="evidence" value="ECO:0007669"/>
    <property type="project" value="InterPro"/>
</dbReference>
<comment type="cofactor">
    <cofactor evidence="7">
        <name>Zn(2+)</name>
        <dbReference type="ChEBI" id="CHEBI:29105"/>
    </cofactor>
</comment>
<keyword evidence="6" id="KW-0479">Metal-binding</keyword>
<evidence type="ECO:0000256" key="1">
    <source>
        <dbReference type="ARBA" id="ARBA00004141"/>
    </source>
</evidence>
<evidence type="ECO:0000256" key="8">
    <source>
        <dbReference type="SAM" id="Phobius"/>
    </source>
</evidence>
<evidence type="ECO:0000256" key="5">
    <source>
        <dbReference type="ARBA" id="ARBA00023136"/>
    </source>
</evidence>
<evidence type="ECO:0000256" key="6">
    <source>
        <dbReference type="PIRSR" id="PIRSR608901-1"/>
    </source>
</evidence>
<keyword evidence="3" id="KW-0378">Hydrolase</keyword>